<evidence type="ECO:0000256" key="3">
    <source>
        <dbReference type="ARBA" id="ARBA00023163"/>
    </source>
</evidence>
<dbReference type="Pfam" id="PF00392">
    <property type="entry name" value="GntR"/>
    <property type="match status" value="1"/>
</dbReference>
<name>A0ABW4KP47_9BACI</name>
<organism evidence="5 6">
    <name type="scientific">Siminovitchia sediminis</name>
    <dbReference type="NCBI Taxonomy" id="1274353"/>
    <lineage>
        <taxon>Bacteria</taxon>
        <taxon>Bacillati</taxon>
        <taxon>Bacillota</taxon>
        <taxon>Bacilli</taxon>
        <taxon>Bacillales</taxon>
        <taxon>Bacillaceae</taxon>
        <taxon>Siminovitchia</taxon>
    </lineage>
</organism>
<dbReference type="InterPro" id="IPR008920">
    <property type="entry name" value="TF_FadR/GntR_C"/>
</dbReference>
<dbReference type="RefSeq" id="WP_380774900.1">
    <property type="nucleotide sequence ID" value="NZ_JBHUEO010000054.1"/>
</dbReference>
<evidence type="ECO:0000256" key="1">
    <source>
        <dbReference type="ARBA" id="ARBA00023015"/>
    </source>
</evidence>
<accession>A0ABW4KP47</accession>
<comment type="caution">
    <text evidence="5">The sequence shown here is derived from an EMBL/GenBank/DDBJ whole genome shotgun (WGS) entry which is preliminary data.</text>
</comment>
<dbReference type="Gene3D" id="1.10.10.10">
    <property type="entry name" value="Winged helix-like DNA-binding domain superfamily/Winged helix DNA-binding domain"/>
    <property type="match status" value="1"/>
</dbReference>
<keyword evidence="3" id="KW-0804">Transcription</keyword>
<protein>
    <submittedName>
        <fullName evidence="5">GntR family transcriptional regulator</fullName>
    </submittedName>
</protein>
<dbReference type="SUPFAM" id="SSF48008">
    <property type="entry name" value="GntR ligand-binding domain-like"/>
    <property type="match status" value="1"/>
</dbReference>
<dbReference type="CDD" id="cd07377">
    <property type="entry name" value="WHTH_GntR"/>
    <property type="match status" value="1"/>
</dbReference>
<evidence type="ECO:0000256" key="2">
    <source>
        <dbReference type="ARBA" id="ARBA00023125"/>
    </source>
</evidence>
<dbReference type="InterPro" id="IPR000524">
    <property type="entry name" value="Tscrpt_reg_HTH_GntR"/>
</dbReference>
<proteinExistence type="predicted"/>
<keyword evidence="2" id="KW-0238">DNA-binding</keyword>
<dbReference type="Proteomes" id="UP001597301">
    <property type="component" value="Unassembled WGS sequence"/>
</dbReference>
<dbReference type="PANTHER" id="PTHR43537:SF5">
    <property type="entry name" value="UXU OPERON TRANSCRIPTIONAL REGULATOR"/>
    <property type="match status" value="1"/>
</dbReference>
<dbReference type="Gene3D" id="1.20.120.530">
    <property type="entry name" value="GntR ligand-binding domain-like"/>
    <property type="match status" value="1"/>
</dbReference>
<dbReference type="Pfam" id="PF07729">
    <property type="entry name" value="FCD"/>
    <property type="match status" value="1"/>
</dbReference>
<dbReference type="PROSITE" id="PS50949">
    <property type="entry name" value="HTH_GNTR"/>
    <property type="match status" value="1"/>
</dbReference>
<dbReference type="SUPFAM" id="SSF46785">
    <property type="entry name" value="Winged helix' DNA-binding domain"/>
    <property type="match status" value="1"/>
</dbReference>
<dbReference type="PANTHER" id="PTHR43537">
    <property type="entry name" value="TRANSCRIPTIONAL REGULATOR, GNTR FAMILY"/>
    <property type="match status" value="1"/>
</dbReference>
<reference evidence="6" key="1">
    <citation type="journal article" date="2019" name="Int. J. Syst. Evol. Microbiol.">
        <title>The Global Catalogue of Microorganisms (GCM) 10K type strain sequencing project: providing services to taxonomists for standard genome sequencing and annotation.</title>
        <authorList>
            <consortium name="The Broad Institute Genomics Platform"/>
            <consortium name="The Broad Institute Genome Sequencing Center for Infectious Disease"/>
            <person name="Wu L."/>
            <person name="Ma J."/>
        </authorList>
    </citation>
    <scope>NUCLEOTIDE SEQUENCE [LARGE SCALE GENOMIC DNA]</scope>
    <source>
        <strain evidence="6">CGMCC 1.12295</strain>
    </source>
</reference>
<gene>
    <name evidence="5" type="ORF">ACFSCZ_14910</name>
</gene>
<dbReference type="SMART" id="SM00895">
    <property type="entry name" value="FCD"/>
    <property type="match status" value="1"/>
</dbReference>
<dbReference type="InterPro" id="IPR011711">
    <property type="entry name" value="GntR_C"/>
</dbReference>
<keyword evidence="1" id="KW-0805">Transcription regulation</keyword>
<dbReference type="EMBL" id="JBHUEO010000054">
    <property type="protein sequence ID" value="MFD1708013.1"/>
    <property type="molecule type" value="Genomic_DNA"/>
</dbReference>
<dbReference type="InterPro" id="IPR036390">
    <property type="entry name" value="WH_DNA-bd_sf"/>
</dbReference>
<evidence type="ECO:0000313" key="6">
    <source>
        <dbReference type="Proteomes" id="UP001597301"/>
    </source>
</evidence>
<evidence type="ECO:0000313" key="5">
    <source>
        <dbReference type="EMBL" id="MFD1708013.1"/>
    </source>
</evidence>
<feature type="domain" description="HTH gntR-type" evidence="4">
    <location>
        <begin position="3"/>
        <end position="70"/>
    </location>
</feature>
<keyword evidence="6" id="KW-1185">Reference proteome</keyword>
<evidence type="ECO:0000259" key="4">
    <source>
        <dbReference type="PROSITE" id="PS50949"/>
    </source>
</evidence>
<sequence length="228" mass="26406">MKKGLDYKIYHMIKKAIINRDLAPGTKLSEETLAKTLNVSRTPIRSALQRLSYEMYVKIIPRKGAFVNQPKPKEVEDVFEMRILLEDYAVIKACQNFAKFKTTFQTIEELINSEIKAYQANNLDEVLENVFDIHIEIAKLSKNDMLINQLRELISLTNIYLAFYSDVNLNNPESPREHLEIIEAIKVNDVDLARKLMRAHINGVISRLNFDKIGQNDIDVDQVFSKYN</sequence>
<dbReference type="InterPro" id="IPR036388">
    <property type="entry name" value="WH-like_DNA-bd_sf"/>
</dbReference>
<dbReference type="SMART" id="SM00345">
    <property type="entry name" value="HTH_GNTR"/>
    <property type="match status" value="1"/>
</dbReference>